<accession>A0A423U7M3</accession>
<dbReference type="InterPro" id="IPR044822">
    <property type="entry name" value="Myb_DNA-bind_4"/>
</dbReference>
<dbReference type="Pfam" id="PF13837">
    <property type="entry name" value="Myb_DNA-bind_4"/>
    <property type="match status" value="1"/>
</dbReference>
<gene>
    <name evidence="3" type="ORF">C7M84_022065</name>
</gene>
<dbReference type="AlphaFoldDB" id="A0A423U7M3"/>
<dbReference type="Gene3D" id="1.10.10.60">
    <property type="entry name" value="Homeodomain-like"/>
    <property type="match status" value="1"/>
</dbReference>
<evidence type="ECO:0000256" key="1">
    <source>
        <dbReference type="SAM" id="MobiDB-lite"/>
    </source>
</evidence>
<feature type="compositionally biased region" description="Low complexity" evidence="1">
    <location>
        <begin position="265"/>
        <end position="282"/>
    </location>
</feature>
<dbReference type="SMART" id="SM00595">
    <property type="entry name" value="MADF"/>
    <property type="match status" value="1"/>
</dbReference>
<proteinExistence type="predicted"/>
<feature type="region of interest" description="Disordered" evidence="1">
    <location>
        <begin position="256"/>
        <end position="291"/>
    </location>
</feature>
<dbReference type="EMBL" id="QCYY01000505">
    <property type="protein sequence ID" value="ROT84720.1"/>
    <property type="molecule type" value="Genomic_DNA"/>
</dbReference>
<dbReference type="Proteomes" id="UP000283509">
    <property type="component" value="Unassembled WGS sequence"/>
</dbReference>
<organism evidence="3 4">
    <name type="scientific">Penaeus vannamei</name>
    <name type="common">Whiteleg shrimp</name>
    <name type="synonym">Litopenaeus vannamei</name>
    <dbReference type="NCBI Taxonomy" id="6689"/>
    <lineage>
        <taxon>Eukaryota</taxon>
        <taxon>Metazoa</taxon>
        <taxon>Ecdysozoa</taxon>
        <taxon>Arthropoda</taxon>
        <taxon>Crustacea</taxon>
        <taxon>Multicrustacea</taxon>
        <taxon>Malacostraca</taxon>
        <taxon>Eumalacostraca</taxon>
        <taxon>Eucarida</taxon>
        <taxon>Decapoda</taxon>
        <taxon>Dendrobranchiata</taxon>
        <taxon>Penaeoidea</taxon>
        <taxon>Penaeidae</taxon>
        <taxon>Penaeus</taxon>
    </lineage>
</organism>
<feature type="domain" description="Myb/SANT-like DNA-binding" evidence="2">
    <location>
        <begin position="103"/>
        <end position="189"/>
    </location>
</feature>
<protein>
    <recommendedName>
        <fullName evidence="2">Myb/SANT-like DNA-binding domain-containing protein</fullName>
    </recommendedName>
</protein>
<sequence length="291" mass="33146">MTFEMRSLAFARFESQRQVRRAERRTEADVSVNIRSPFFAVFRILSYSLRFPFSLRPLSWTLARMAKGFVDTNRHLGAGGPLAPTVSLPTVAPLQPEADPEFHWGRRQILSLIAKVEDFFEDFYDGTKKKKMIWKAVAERMRAEGHNCTGAECDKKWRNLKGTYVKVLQKQIHGDTSYRFEYFDALHHILGKEIDPLGMREQAMSRGPEEELHGAADYHEITVDGNFVWAEAAVHLLLDLVLEHRALLGPAADFADEPRSRTRWARSASRWRGASASASGSTSRKDFGSTR</sequence>
<comment type="caution">
    <text evidence="3">The sequence shown here is derived from an EMBL/GenBank/DDBJ whole genome shotgun (WGS) entry which is preliminary data.</text>
</comment>
<name>A0A423U7M3_PENVA</name>
<evidence type="ECO:0000313" key="3">
    <source>
        <dbReference type="EMBL" id="ROT84720.1"/>
    </source>
</evidence>
<reference evidence="3 4" key="1">
    <citation type="submission" date="2018-04" db="EMBL/GenBank/DDBJ databases">
        <authorList>
            <person name="Zhang X."/>
            <person name="Yuan J."/>
            <person name="Li F."/>
            <person name="Xiang J."/>
        </authorList>
    </citation>
    <scope>NUCLEOTIDE SEQUENCE [LARGE SCALE GENOMIC DNA]</scope>
    <source>
        <tissue evidence="3">Muscle</tissue>
    </source>
</reference>
<dbReference type="OrthoDB" id="6367464at2759"/>
<evidence type="ECO:0000313" key="4">
    <source>
        <dbReference type="Proteomes" id="UP000283509"/>
    </source>
</evidence>
<reference evidence="3 4" key="2">
    <citation type="submission" date="2019-01" db="EMBL/GenBank/DDBJ databases">
        <title>The decoding of complex shrimp genome reveals the adaptation for benthos swimmer, frequently molting mechanism and breeding impact on genome.</title>
        <authorList>
            <person name="Sun Y."/>
            <person name="Gao Y."/>
            <person name="Yu Y."/>
        </authorList>
    </citation>
    <scope>NUCLEOTIDE SEQUENCE [LARGE SCALE GENOMIC DNA]</scope>
    <source>
        <tissue evidence="3">Muscle</tissue>
    </source>
</reference>
<keyword evidence="4" id="KW-1185">Reference proteome</keyword>
<evidence type="ECO:0000259" key="2">
    <source>
        <dbReference type="Pfam" id="PF13837"/>
    </source>
</evidence>